<proteinExistence type="predicted"/>
<organism evidence="1 2">
    <name type="scientific">Microbacterium koreense</name>
    <dbReference type="NCBI Taxonomy" id="323761"/>
    <lineage>
        <taxon>Bacteria</taxon>
        <taxon>Bacillati</taxon>
        <taxon>Actinomycetota</taxon>
        <taxon>Actinomycetes</taxon>
        <taxon>Micrococcales</taxon>
        <taxon>Microbacteriaceae</taxon>
        <taxon>Microbacterium</taxon>
    </lineage>
</organism>
<protein>
    <submittedName>
        <fullName evidence="1">L-rhamnose mutarotase</fullName>
    </submittedName>
</protein>
<dbReference type="EMBL" id="JBHTIM010000001">
    <property type="protein sequence ID" value="MFD0779914.1"/>
    <property type="molecule type" value="Genomic_DNA"/>
</dbReference>
<evidence type="ECO:0000313" key="1">
    <source>
        <dbReference type="EMBL" id="MFD0779914.1"/>
    </source>
</evidence>
<dbReference type="InterPro" id="IPR011008">
    <property type="entry name" value="Dimeric_a/b-barrel"/>
</dbReference>
<reference evidence="2" key="1">
    <citation type="journal article" date="2019" name="Int. J. Syst. Evol. Microbiol.">
        <title>The Global Catalogue of Microorganisms (GCM) 10K type strain sequencing project: providing services to taxonomists for standard genome sequencing and annotation.</title>
        <authorList>
            <consortium name="The Broad Institute Genomics Platform"/>
            <consortium name="The Broad Institute Genome Sequencing Center for Infectious Disease"/>
            <person name="Wu L."/>
            <person name="Ma J."/>
        </authorList>
    </citation>
    <scope>NUCLEOTIDE SEQUENCE [LARGE SCALE GENOMIC DNA]</scope>
    <source>
        <strain evidence="2">CCUG 50754</strain>
    </source>
</reference>
<dbReference type="SUPFAM" id="SSF54909">
    <property type="entry name" value="Dimeric alpha+beta barrel"/>
    <property type="match status" value="1"/>
</dbReference>
<dbReference type="Gene3D" id="3.30.70.100">
    <property type="match status" value="1"/>
</dbReference>
<dbReference type="InterPro" id="IPR008000">
    <property type="entry name" value="Rham/fucose_mutarotase"/>
</dbReference>
<dbReference type="Proteomes" id="UP001597042">
    <property type="component" value="Unassembled WGS sequence"/>
</dbReference>
<dbReference type="RefSeq" id="WP_378751456.1">
    <property type="nucleotide sequence ID" value="NZ_JBHSSV010000005.1"/>
</dbReference>
<sequence length="129" mass="14213">MNRYCFQLMVDPAHLDEYKRRHAAVWPEMLAALSAAGWHNYSLFVRDDGLLIGYFESPGTLAEAQEAMAGTDVNARWQAEMAPFFAGLEGSPDTGFVQLTEVFHLEDQLRDAAASGIRTPTSDNESAAS</sequence>
<dbReference type="PANTHER" id="PTHR34389">
    <property type="entry name" value="L-RHAMNOSE MUTAROTASE"/>
    <property type="match status" value="1"/>
</dbReference>
<accession>A0ABW2ZNM9</accession>
<keyword evidence="2" id="KW-1185">Reference proteome</keyword>
<gene>
    <name evidence="1" type="ORF">ACFQZV_01215</name>
</gene>
<dbReference type="PANTHER" id="PTHR34389:SF2">
    <property type="entry name" value="L-RHAMNOSE MUTAROTASE"/>
    <property type="match status" value="1"/>
</dbReference>
<dbReference type="Pfam" id="PF05336">
    <property type="entry name" value="rhaM"/>
    <property type="match status" value="1"/>
</dbReference>
<comment type="caution">
    <text evidence="1">The sequence shown here is derived from an EMBL/GenBank/DDBJ whole genome shotgun (WGS) entry which is preliminary data.</text>
</comment>
<evidence type="ECO:0000313" key="2">
    <source>
        <dbReference type="Proteomes" id="UP001597042"/>
    </source>
</evidence>
<name>A0ABW2ZNM9_9MICO</name>